<proteinExistence type="predicted"/>
<reference evidence="2 3" key="1">
    <citation type="journal article" date="2008" name="Int. J. Syst. Evol. Microbiol.">
        <title>Description of Roseateles aquatilis sp. nov. and Roseateles terrae sp. nov., in the class Betaproteobacteria, and emended description of the genus Roseateles.</title>
        <authorList>
            <person name="Gomila M."/>
            <person name="Bowien B."/>
            <person name="Falsen E."/>
            <person name="Moore E.R."/>
            <person name="Lalucat J."/>
        </authorList>
    </citation>
    <scope>NUCLEOTIDE SEQUENCE [LARGE SCALE GENOMIC DNA]</scope>
    <source>
        <strain evidence="2 3">CCUG 48205</strain>
    </source>
</reference>
<dbReference type="OrthoDB" id="9809529at2"/>
<dbReference type="InterPro" id="IPR007367">
    <property type="entry name" value="DUF433"/>
</dbReference>
<dbReference type="Proteomes" id="UP000197468">
    <property type="component" value="Unassembled WGS sequence"/>
</dbReference>
<dbReference type="PANTHER" id="PTHR34849">
    <property type="entry name" value="SSL5025 PROTEIN"/>
    <property type="match status" value="1"/>
</dbReference>
<dbReference type="Gene3D" id="1.10.10.10">
    <property type="entry name" value="Winged helix-like DNA-binding domain superfamily/Winged helix DNA-binding domain"/>
    <property type="match status" value="1"/>
</dbReference>
<dbReference type="SUPFAM" id="SSF46689">
    <property type="entry name" value="Homeodomain-like"/>
    <property type="match status" value="1"/>
</dbReference>
<dbReference type="EMBL" id="NIOF01000018">
    <property type="protein sequence ID" value="OWQ84124.1"/>
    <property type="molecule type" value="Genomic_DNA"/>
</dbReference>
<dbReference type="InterPro" id="IPR036388">
    <property type="entry name" value="WH-like_DNA-bd_sf"/>
</dbReference>
<feature type="compositionally biased region" description="Polar residues" evidence="1">
    <location>
        <begin position="205"/>
        <end position="217"/>
    </location>
</feature>
<accession>A0A246IV79</accession>
<evidence type="ECO:0000313" key="3">
    <source>
        <dbReference type="Proteomes" id="UP000197468"/>
    </source>
</evidence>
<dbReference type="PANTHER" id="PTHR34849:SF3">
    <property type="entry name" value="SSR2962 PROTEIN"/>
    <property type="match status" value="1"/>
</dbReference>
<sequence>MSMPLPYVPAAEVAYIGDVTAGQVNRLVDEHLVPDSLFQRDGSVRRVARILAAYARFFFANDAVLQAATRKQVLADLTARVERSKSREQLFGLRLVPHDVDWIVVLPGHGVVIDISSFVAEATSRAKDVDNADRLVISDPEILGGTPCFMHTRVPIDAVLATLDSGEDPASIQVDYPFLTEAHIDAARIYSAVHPRRGRPRQPSDARSTAKLISSGTGRLKLRRS</sequence>
<name>A0A246IV79_9BURK</name>
<comment type="caution">
    <text evidence="2">The sequence shown here is derived from an EMBL/GenBank/DDBJ whole genome shotgun (WGS) entry which is preliminary data.</text>
</comment>
<dbReference type="RefSeq" id="WP_088387908.1">
    <property type="nucleotide sequence ID" value="NZ_NIOF01000018.1"/>
</dbReference>
<evidence type="ECO:0000313" key="2">
    <source>
        <dbReference type="EMBL" id="OWQ84124.1"/>
    </source>
</evidence>
<evidence type="ECO:0000256" key="1">
    <source>
        <dbReference type="SAM" id="MobiDB-lite"/>
    </source>
</evidence>
<evidence type="ECO:0008006" key="4">
    <source>
        <dbReference type="Google" id="ProtNLM"/>
    </source>
</evidence>
<dbReference type="InterPro" id="IPR009057">
    <property type="entry name" value="Homeodomain-like_sf"/>
</dbReference>
<gene>
    <name evidence="2" type="ORF">CDN99_24915</name>
</gene>
<keyword evidence="3" id="KW-1185">Reference proteome</keyword>
<feature type="region of interest" description="Disordered" evidence="1">
    <location>
        <begin position="194"/>
        <end position="225"/>
    </location>
</feature>
<protein>
    <recommendedName>
        <fullName evidence="4">DUF433 domain-containing protein</fullName>
    </recommendedName>
</protein>
<dbReference type="Pfam" id="PF04255">
    <property type="entry name" value="DUF433"/>
    <property type="match status" value="1"/>
</dbReference>
<dbReference type="AlphaFoldDB" id="A0A246IV79"/>
<organism evidence="2 3">
    <name type="scientific">Roseateles aquatilis</name>
    <dbReference type="NCBI Taxonomy" id="431061"/>
    <lineage>
        <taxon>Bacteria</taxon>
        <taxon>Pseudomonadati</taxon>
        <taxon>Pseudomonadota</taxon>
        <taxon>Betaproteobacteria</taxon>
        <taxon>Burkholderiales</taxon>
        <taxon>Sphaerotilaceae</taxon>
        <taxon>Roseateles</taxon>
    </lineage>
</organism>